<dbReference type="InterPro" id="IPR008936">
    <property type="entry name" value="Rho_GTPase_activation_prot"/>
</dbReference>
<evidence type="ECO:0000313" key="8">
    <source>
        <dbReference type="Proteomes" id="UP000824782"/>
    </source>
</evidence>
<dbReference type="SUPFAM" id="SSF57889">
    <property type="entry name" value="Cysteine-rich domain"/>
    <property type="match status" value="1"/>
</dbReference>
<keyword evidence="1" id="KW-0479">Metal-binding</keyword>
<dbReference type="GO" id="GO:0051256">
    <property type="term" value="P:mitotic spindle midzone assembly"/>
    <property type="evidence" value="ECO:0007669"/>
    <property type="project" value="TreeGrafter"/>
</dbReference>
<keyword evidence="2" id="KW-0862">Zinc</keyword>
<dbReference type="Proteomes" id="UP000824782">
    <property type="component" value="Unassembled WGS sequence"/>
</dbReference>
<name>A0AAV6ZJV7_ENGPU</name>
<proteinExistence type="predicted"/>
<dbReference type="Pfam" id="PF00620">
    <property type="entry name" value="RhoGAP"/>
    <property type="match status" value="1"/>
</dbReference>
<dbReference type="GO" id="GO:0030496">
    <property type="term" value="C:midbody"/>
    <property type="evidence" value="ECO:0007669"/>
    <property type="project" value="TreeGrafter"/>
</dbReference>
<dbReference type="CDD" id="cd20821">
    <property type="entry name" value="C1_MgcRacGAP"/>
    <property type="match status" value="1"/>
</dbReference>
<dbReference type="PROSITE" id="PS50238">
    <property type="entry name" value="RHOGAP"/>
    <property type="match status" value="1"/>
</dbReference>
<dbReference type="GO" id="GO:0032154">
    <property type="term" value="C:cleavage furrow"/>
    <property type="evidence" value="ECO:0007669"/>
    <property type="project" value="TreeGrafter"/>
</dbReference>
<gene>
    <name evidence="7" type="ORF">GDO81_027875</name>
</gene>
<evidence type="ECO:0000256" key="3">
    <source>
        <dbReference type="SAM" id="Coils"/>
    </source>
</evidence>
<evidence type="ECO:0000256" key="1">
    <source>
        <dbReference type="ARBA" id="ARBA00022723"/>
    </source>
</evidence>
<accession>A0AAV6ZJV7</accession>
<dbReference type="InterPro" id="IPR046349">
    <property type="entry name" value="C1-like_sf"/>
</dbReference>
<keyword evidence="8" id="KW-1185">Reference proteome</keyword>
<dbReference type="SUPFAM" id="SSF48350">
    <property type="entry name" value="GTPase activation domain, GAP"/>
    <property type="match status" value="1"/>
</dbReference>
<dbReference type="GO" id="GO:0097149">
    <property type="term" value="C:centralspindlin complex"/>
    <property type="evidence" value="ECO:0007669"/>
    <property type="project" value="TreeGrafter"/>
</dbReference>
<evidence type="ECO:0000256" key="2">
    <source>
        <dbReference type="ARBA" id="ARBA00022833"/>
    </source>
</evidence>
<evidence type="ECO:0000259" key="5">
    <source>
        <dbReference type="PROSITE" id="PS50081"/>
    </source>
</evidence>
<evidence type="ECO:0000259" key="6">
    <source>
        <dbReference type="PROSITE" id="PS50238"/>
    </source>
</evidence>
<dbReference type="GO" id="GO:0005096">
    <property type="term" value="F:GTPase activator activity"/>
    <property type="evidence" value="ECO:0007669"/>
    <property type="project" value="TreeGrafter"/>
</dbReference>
<dbReference type="Gene3D" id="1.10.555.10">
    <property type="entry name" value="Rho GTPase activation protein"/>
    <property type="match status" value="1"/>
</dbReference>
<dbReference type="PROSITE" id="PS50081">
    <property type="entry name" value="ZF_DAG_PE_2"/>
    <property type="match status" value="1"/>
</dbReference>
<evidence type="ECO:0000256" key="4">
    <source>
        <dbReference type="SAM" id="MobiDB-lite"/>
    </source>
</evidence>
<keyword evidence="3" id="KW-0175">Coiled coil</keyword>
<reference evidence="7" key="1">
    <citation type="thesis" date="2020" institute="ProQuest LLC" country="789 East Eisenhower Parkway, Ann Arbor, MI, USA">
        <title>Comparative Genomics and Chromosome Evolution.</title>
        <authorList>
            <person name="Mudd A.B."/>
        </authorList>
    </citation>
    <scope>NUCLEOTIDE SEQUENCE</scope>
    <source>
        <strain evidence="7">237g6f4</strain>
        <tissue evidence="7">Blood</tissue>
    </source>
</reference>
<dbReference type="AlphaFoldDB" id="A0AAV6ZJV7"/>
<dbReference type="PANTHER" id="PTHR46199:SF6">
    <property type="entry name" value="RAC GTPASE ACTIVATING PROTEIN 1"/>
    <property type="match status" value="1"/>
</dbReference>
<dbReference type="GO" id="GO:0000281">
    <property type="term" value="P:mitotic cytokinesis"/>
    <property type="evidence" value="ECO:0007669"/>
    <property type="project" value="TreeGrafter"/>
</dbReference>
<comment type="caution">
    <text evidence="7">The sequence shown here is derived from an EMBL/GenBank/DDBJ whole genome shotgun (WGS) entry which is preliminary data.</text>
</comment>
<dbReference type="EMBL" id="WNYA01000660">
    <property type="protein sequence ID" value="KAG8547635.1"/>
    <property type="molecule type" value="Genomic_DNA"/>
</dbReference>
<dbReference type="CDD" id="cd04382">
    <property type="entry name" value="RhoGAP_MgcRacGAP"/>
    <property type="match status" value="1"/>
</dbReference>
<sequence>MITSHLPPRRIVGVAAAAMMKTGESQKRALQAYIDKLLKVVEFNAAAEEDFIHVAQNFEVSRKKWQQAEKMLREKQEILLRCEIERSALQVKLKHARNQVDVEMKRRQRAETELQTLERQMQLIGEVIQNDGQTAVPLSDSVMAFFGGGRANTAQHGAGNRMSMVDESCGSFLSDISYDQTDDDLDLEELSGRPVKLKPRERRRSSLAPLIATFVKKPRPSLTTALVNENIKEAIIAKTTMLITDSGPIHTTSSIESVPRRRSRKSRGFSCLQDQTSALPQINEAEQEVEPELPQSNNTQAHVFLSKTMIRAEQCSVCGQKTRFGKMSLKCRNCRILIHPECRDSCSKICTSISLHSQNTAPTKGQVLLSDFAPATPPMVPSLVIHCVNEIEKRGLKERGLYRVSGGDRLVKELKQKLLYGKLKSQQLAKEDIHAVCSVLKDFLRNLSEPLLTFSLHSHFLDAADILNENDGKCEICQAVQELPPANRDTLAFLILHLYRVMRSPECQMDKTNLSRVFGPTVVGHSVPDPSPLVIMQDTPRQAKVMSLLLSLPSGFWNQFLSNNQENHNCDSVSMAQERLFRPLTSPESTTTTLTVPLKAKGQSPFLTESAGKSELPKKPGRFFTSPNA</sequence>
<evidence type="ECO:0000313" key="7">
    <source>
        <dbReference type="EMBL" id="KAG8547635.1"/>
    </source>
</evidence>
<feature type="domain" description="Phorbol-ester/DAG-type" evidence="5">
    <location>
        <begin position="301"/>
        <end position="350"/>
    </location>
</feature>
<dbReference type="GO" id="GO:0051233">
    <property type="term" value="C:spindle midzone"/>
    <property type="evidence" value="ECO:0007669"/>
    <property type="project" value="TreeGrafter"/>
</dbReference>
<feature type="region of interest" description="Disordered" evidence="4">
    <location>
        <begin position="598"/>
        <end position="629"/>
    </location>
</feature>
<dbReference type="GO" id="GO:0005634">
    <property type="term" value="C:nucleus"/>
    <property type="evidence" value="ECO:0007669"/>
    <property type="project" value="TreeGrafter"/>
</dbReference>
<dbReference type="GO" id="GO:0046872">
    <property type="term" value="F:metal ion binding"/>
    <property type="evidence" value="ECO:0007669"/>
    <property type="project" value="UniProtKB-KW"/>
</dbReference>
<dbReference type="GO" id="GO:0007266">
    <property type="term" value="P:Rho protein signal transduction"/>
    <property type="evidence" value="ECO:0007669"/>
    <property type="project" value="TreeGrafter"/>
</dbReference>
<evidence type="ECO:0008006" key="9">
    <source>
        <dbReference type="Google" id="ProtNLM"/>
    </source>
</evidence>
<protein>
    <recommendedName>
        <fullName evidence="9">Rac GTPase activating protein 1</fullName>
    </recommendedName>
</protein>
<dbReference type="InterPro" id="IPR000198">
    <property type="entry name" value="RhoGAP_dom"/>
</dbReference>
<dbReference type="PANTHER" id="PTHR46199">
    <property type="entry name" value="RAC GTPASE-ACTIVATING PROTEIN 1"/>
    <property type="match status" value="1"/>
</dbReference>
<feature type="domain" description="Rho-GAP" evidence="6">
    <location>
        <begin position="367"/>
        <end position="557"/>
    </location>
</feature>
<dbReference type="SMART" id="SM00324">
    <property type="entry name" value="RhoGAP"/>
    <property type="match status" value="1"/>
</dbReference>
<dbReference type="Gene3D" id="3.30.60.20">
    <property type="match status" value="1"/>
</dbReference>
<organism evidence="7 8">
    <name type="scientific">Engystomops pustulosus</name>
    <name type="common">Tungara frog</name>
    <name type="synonym">Physalaemus pustulosus</name>
    <dbReference type="NCBI Taxonomy" id="76066"/>
    <lineage>
        <taxon>Eukaryota</taxon>
        <taxon>Metazoa</taxon>
        <taxon>Chordata</taxon>
        <taxon>Craniata</taxon>
        <taxon>Vertebrata</taxon>
        <taxon>Euteleostomi</taxon>
        <taxon>Amphibia</taxon>
        <taxon>Batrachia</taxon>
        <taxon>Anura</taxon>
        <taxon>Neobatrachia</taxon>
        <taxon>Hyloidea</taxon>
        <taxon>Leptodactylidae</taxon>
        <taxon>Leiuperinae</taxon>
        <taxon>Engystomops</taxon>
    </lineage>
</organism>
<dbReference type="InterPro" id="IPR002219">
    <property type="entry name" value="PKC_DAG/PE"/>
</dbReference>
<feature type="coiled-coil region" evidence="3">
    <location>
        <begin position="93"/>
        <end position="127"/>
    </location>
</feature>